<evidence type="ECO:0008006" key="6">
    <source>
        <dbReference type="Google" id="ProtNLM"/>
    </source>
</evidence>
<feature type="repeat" description="PPR" evidence="3">
    <location>
        <begin position="189"/>
        <end position="223"/>
    </location>
</feature>
<dbReference type="Pfam" id="PF01535">
    <property type="entry name" value="PPR"/>
    <property type="match status" value="1"/>
</dbReference>
<evidence type="ECO:0000313" key="4">
    <source>
        <dbReference type="EMBL" id="KAL2347886.1"/>
    </source>
</evidence>
<dbReference type="Proteomes" id="UP001603857">
    <property type="component" value="Unassembled WGS sequence"/>
</dbReference>
<comment type="caution">
    <text evidence="4">The sequence shown here is derived from an EMBL/GenBank/DDBJ whole genome shotgun (WGS) entry which is preliminary data.</text>
</comment>
<feature type="repeat" description="PPR" evidence="3">
    <location>
        <begin position="402"/>
        <end position="436"/>
    </location>
</feature>
<keyword evidence="2" id="KW-0677">Repeat</keyword>
<reference evidence="4 5" key="1">
    <citation type="submission" date="2024-08" db="EMBL/GenBank/DDBJ databases">
        <title>Insights into the chromosomal genome structure of Flemingia macrophylla.</title>
        <authorList>
            <person name="Ding Y."/>
            <person name="Zhao Y."/>
            <person name="Bi W."/>
            <person name="Wu M."/>
            <person name="Zhao G."/>
            <person name="Gong Y."/>
            <person name="Li W."/>
            <person name="Zhang P."/>
        </authorList>
    </citation>
    <scope>NUCLEOTIDE SEQUENCE [LARGE SCALE GENOMIC DNA]</scope>
    <source>
        <strain evidence="4">DYQJB</strain>
        <tissue evidence="4">Leaf</tissue>
    </source>
</reference>
<gene>
    <name evidence="4" type="ORF">Fmac_001886</name>
</gene>
<dbReference type="Gene3D" id="1.25.40.10">
    <property type="entry name" value="Tetratricopeptide repeat domain"/>
    <property type="match status" value="7"/>
</dbReference>
<sequence length="750" mass="84028">MNVVGILLEILWDPFESSSLGFWERESQEKMKELSTLEISIDFSKKIVPLLQYTKKFHLKKTLVKILGTPEEQNASQQKLRFGCNVSERRLLPLVKTPQSLLTPLGASTPNPTRQNPTRLRESHVAHALRREPSAERALLHFQHVSNALGFTHTPLTYAIVIDKLSRAAQNDAVHYLLHHMKLHRIPCSEDTFISVLDSHKRASLPERALKTFYRIREFGCSPTVRIYNHLLDALLCHPQTGNWNALRMVGAVYQNMRAEGLDPNVFTYNVLLKALCLNGNVDAACKLLVEMSGRGCPPDEVSYTTVVSAVCRFRSVEEAREVAGRFGVENVVSVYNALICGLCREGRIREVFHFMGEMVGKGVDPDVVSYSSVISSLADVGEVELGLAVFGLMVRRGCRPNVHTFSSLMKGCFLGGRVREGVGLWRVMVWEGVRPNVVACNTLLYGLCCSGNVAEAVEFCDSMERDGLCRPNVTSFSTLVHGFARSGDLQGASGVWNRMVDCGVRPNVVAYTSMVDVLCRNSMFGRAWRLIESMTADGCPPTVVTFNTFVKGLCRGGRVRWAMRMVDQMQEYGCLPDIRTYNELLDGLFGVDAVREACEITRELEERKVEMNSVTYNTVMYGFSSHGMQERVWQVLGRMFVNGVKPDDITVNIIIYAYSKLGRVRTAIQLLDKITERKEICPDIIAHTGLLWGICNWLSIEEAIVYLNKMLNNGIFPNIATWDVLVRGLFNNLGHMGPIRILDDILGNG</sequence>
<proteinExistence type="inferred from homology"/>
<dbReference type="InterPro" id="IPR002885">
    <property type="entry name" value="PPR_rpt"/>
</dbReference>
<feature type="repeat" description="PPR" evidence="3">
    <location>
        <begin position="332"/>
        <end position="366"/>
    </location>
</feature>
<feature type="repeat" description="PPR" evidence="3">
    <location>
        <begin position="648"/>
        <end position="683"/>
    </location>
</feature>
<dbReference type="PANTHER" id="PTHR47939:SF5">
    <property type="entry name" value="PENTACOTRIPEPTIDE-REPEAT REGION OF PRORP DOMAIN-CONTAINING PROTEIN"/>
    <property type="match status" value="1"/>
</dbReference>
<evidence type="ECO:0000256" key="2">
    <source>
        <dbReference type="ARBA" id="ARBA00022737"/>
    </source>
</evidence>
<feature type="repeat" description="PPR" evidence="3">
    <location>
        <begin position="543"/>
        <end position="577"/>
    </location>
</feature>
<feature type="repeat" description="PPR" evidence="3">
    <location>
        <begin position="473"/>
        <end position="507"/>
    </location>
</feature>
<dbReference type="AlphaFoldDB" id="A0ABD1NIH7"/>
<dbReference type="InterPro" id="IPR050667">
    <property type="entry name" value="PPR-containing_protein"/>
</dbReference>
<comment type="similarity">
    <text evidence="1">Belongs to the PPR family. P subfamily.</text>
</comment>
<dbReference type="EMBL" id="JBGMDY010000001">
    <property type="protein sequence ID" value="KAL2347886.1"/>
    <property type="molecule type" value="Genomic_DNA"/>
</dbReference>
<keyword evidence="5" id="KW-1185">Reference proteome</keyword>
<dbReference type="Pfam" id="PF13041">
    <property type="entry name" value="PPR_2"/>
    <property type="match status" value="5"/>
</dbReference>
<name>A0ABD1NIH7_9FABA</name>
<dbReference type="NCBIfam" id="TIGR00756">
    <property type="entry name" value="PPR"/>
    <property type="match status" value="10"/>
</dbReference>
<evidence type="ECO:0000256" key="1">
    <source>
        <dbReference type="ARBA" id="ARBA00007626"/>
    </source>
</evidence>
<feature type="repeat" description="PPR" evidence="3">
    <location>
        <begin position="367"/>
        <end position="401"/>
    </location>
</feature>
<feature type="repeat" description="PPR" evidence="3">
    <location>
        <begin position="437"/>
        <end position="471"/>
    </location>
</feature>
<organism evidence="4 5">
    <name type="scientific">Flemingia macrophylla</name>
    <dbReference type="NCBI Taxonomy" id="520843"/>
    <lineage>
        <taxon>Eukaryota</taxon>
        <taxon>Viridiplantae</taxon>
        <taxon>Streptophyta</taxon>
        <taxon>Embryophyta</taxon>
        <taxon>Tracheophyta</taxon>
        <taxon>Spermatophyta</taxon>
        <taxon>Magnoliopsida</taxon>
        <taxon>eudicotyledons</taxon>
        <taxon>Gunneridae</taxon>
        <taxon>Pentapetalae</taxon>
        <taxon>rosids</taxon>
        <taxon>fabids</taxon>
        <taxon>Fabales</taxon>
        <taxon>Fabaceae</taxon>
        <taxon>Papilionoideae</taxon>
        <taxon>50 kb inversion clade</taxon>
        <taxon>NPAAA clade</taxon>
        <taxon>indigoferoid/millettioid clade</taxon>
        <taxon>Phaseoleae</taxon>
        <taxon>Flemingia</taxon>
    </lineage>
</organism>
<protein>
    <recommendedName>
        <fullName evidence="6">Pentatricopeptide repeat-containing protein</fullName>
    </recommendedName>
</protein>
<evidence type="ECO:0000313" key="5">
    <source>
        <dbReference type="Proteomes" id="UP001603857"/>
    </source>
</evidence>
<feature type="repeat" description="PPR" evidence="3">
    <location>
        <begin position="508"/>
        <end position="542"/>
    </location>
</feature>
<dbReference type="Pfam" id="PF13812">
    <property type="entry name" value="PPR_3"/>
    <property type="match status" value="1"/>
</dbReference>
<feature type="repeat" description="PPR" evidence="3">
    <location>
        <begin position="265"/>
        <end position="299"/>
    </location>
</feature>
<evidence type="ECO:0000256" key="3">
    <source>
        <dbReference type="PROSITE-ProRule" id="PRU00708"/>
    </source>
</evidence>
<dbReference type="PANTHER" id="PTHR47939">
    <property type="entry name" value="MEMBRANE-ASSOCIATED SALT-INDUCIBLE PROTEIN-LIKE"/>
    <property type="match status" value="1"/>
</dbReference>
<dbReference type="PROSITE" id="PS51375">
    <property type="entry name" value="PPR"/>
    <property type="match status" value="11"/>
</dbReference>
<dbReference type="InterPro" id="IPR011990">
    <property type="entry name" value="TPR-like_helical_dom_sf"/>
</dbReference>
<feature type="repeat" description="PPR" evidence="3">
    <location>
        <begin position="613"/>
        <end position="647"/>
    </location>
</feature>
<accession>A0ABD1NIH7</accession>